<dbReference type="EMBL" id="CP013661">
    <property type="protein sequence ID" value="ALS80307.1"/>
    <property type="molecule type" value="Genomic_DNA"/>
</dbReference>
<keyword evidence="6" id="KW-1185">Reference proteome</keyword>
<dbReference type="InterPro" id="IPR001714">
    <property type="entry name" value="Pept_M24_MAP"/>
</dbReference>
<keyword evidence="1" id="KW-0479">Metal-binding</keyword>
<evidence type="ECO:0000256" key="1">
    <source>
        <dbReference type="ARBA" id="ARBA00022723"/>
    </source>
</evidence>
<gene>
    <name evidence="5" type="ORF">AUO94_09365</name>
</gene>
<evidence type="ECO:0000256" key="2">
    <source>
        <dbReference type="ARBA" id="ARBA00022801"/>
    </source>
</evidence>
<dbReference type="InterPro" id="IPR036005">
    <property type="entry name" value="Creatinase/aminopeptidase-like"/>
</dbReference>
<dbReference type="Pfam" id="PF01321">
    <property type="entry name" value="Creatinase_N"/>
    <property type="match status" value="1"/>
</dbReference>
<sequence length="352" mass="38606">MKIQKLRTEMNSRNIEALLITSSFNLRYITGFTGTAGLAIVTQEKAVFITDFRYTEQANDQVEDFVVVQAEKNLTDEAIKTVKSLAIQTLAFEQDHMTYATAMQYKSKMDIELQPVSDLVEKIRMVKTPEEITILKAAAKIADNAFEHICGFIRPGLTELEVSNELEFFMRKQGATSSSFDIIVASGLRSALPHGVATDKIIKKGDMVTLDFGALYNGYISDITRTVAVGQPSEKMKEVYDVVLKAQELGVEKIGPGISGIEADAIARDYIKSKGYGDAFGHSTGHGIGLEVHEGPGLSFKSETILEPNMAVTVEPGIYLPGIGGVRIEDDILITESGNERLTNSTKELRIL</sequence>
<dbReference type="Gene3D" id="3.40.350.10">
    <property type="entry name" value="Creatinase/prolidase N-terminal domain"/>
    <property type="match status" value="1"/>
</dbReference>
<dbReference type="SUPFAM" id="SSF55920">
    <property type="entry name" value="Creatinase/aminopeptidase"/>
    <property type="match status" value="1"/>
</dbReference>
<feature type="domain" description="Peptidase M24" evidence="3">
    <location>
        <begin position="135"/>
        <end position="336"/>
    </location>
</feature>
<reference evidence="5" key="1">
    <citation type="submission" date="2016-01" db="EMBL/GenBank/DDBJ databases">
        <title>Complete genome of Planococcus kocurri type strain.</title>
        <authorList>
            <person name="See-Too W.S."/>
        </authorList>
    </citation>
    <scope>NUCLEOTIDE SEQUENCE [LARGE SCALE GENOMIC DNA]</scope>
    <source>
        <strain evidence="5">ATCC 43650</strain>
    </source>
</reference>
<dbReference type="PRINTS" id="PR00599">
    <property type="entry name" value="MAPEPTIDASE"/>
</dbReference>
<dbReference type="InterPro" id="IPR050659">
    <property type="entry name" value="Peptidase_M24B"/>
</dbReference>
<proteinExistence type="predicted"/>
<dbReference type="InterPro" id="IPR001131">
    <property type="entry name" value="Peptidase_M24B_aminopep-P_CS"/>
</dbReference>
<evidence type="ECO:0000313" key="5">
    <source>
        <dbReference type="EMBL" id="ALS80307.1"/>
    </source>
</evidence>
<dbReference type="PANTHER" id="PTHR46112:SF3">
    <property type="entry name" value="AMINOPEPTIDASE YPDF"/>
    <property type="match status" value="1"/>
</dbReference>
<name>A0ABM5X108_9BACL</name>
<dbReference type="Proteomes" id="UP000065533">
    <property type="component" value="Chromosome"/>
</dbReference>
<evidence type="ECO:0000313" key="6">
    <source>
        <dbReference type="Proteomes" id="UP000065533"/>
    </source>
</evidence>
<evidence type="ECO:0000259" key="3">
    <source>
        <dbReference type="Pfam" id="PF00557"/>
    </source>
</evidence>
<dbReference type="Gene3D" id="3.90.230.10">
    <property type="entry name" value="Creatinase/methionine aminopeptidase superfamily"/>
    <property type="match status" value="1"/>
</dbReference>
<dbReference type="PROSITE" id="PS00491">
    <property type="entry name" value="PROLINE_PEPTIDASE"/>
    <property type="match status" value="1"/>
</dbReference>
<keyword evidence="2" id="KW-0378">Hydrolase</keyword>
<feature type="domain" description="Creatinase N-terminal" evidence="4">
    <location>
        <begin position="3"/>
        <end position="126"/>
    </location>
</feature>
<dbReference type="CDD" id="cd01092">
    <property type="entry name" value="APP-like"/>
    <property type="match status" value="1"/>
</dbReference>
<dbReference type="InterPro" id="IPR029149">
    <property type="entry name" value="Creatin/AminoP/Spt16_N"/>
</dbReference>
<dbReference type="InterPro" id="IPR000994">
    <property type="entry name" value="Pept_M24"/>
</dbReference>
<organism evidence="5 6">
    <name type="scientific">Planococcus kocurii</name>
    <dbReference type="NCBI Taxonomy" id="1374"/>
    <lineage>
        <taxon>Bacteria</taxon>
        <taxon>Bacillati</taxon>
        <taxon>Bacillota</taxon>
        <taxon>Bacilli</taxon>
        <taxon>Bacillales</taxon>
        <taxon>Caryophanaceae</taxon>
        <taxon>Planococcus</taxon>
    </lineage>
</organism>
<dbReference type="Pfam" id="PF00557">
    <property type="entry name" value="Peptidase_M24"/>
    <property type="match status" value="1"/>
</dbReference>
<dbReference type="PANTHER" id="PTHR46112">
    <property type="entry name" value="AMINOPEPTIDASE"/>
    <property type="match status" value="1"/>
</dbReference>
<protein>
    <submittedName>
        <fullName evidence="5">Xaa-Pro dipeptidase</fullName>
    </submittedName>
</protein>
<dbReference type="InterPro" id="IPR000587">
    <property type="entry name" value="Creatinase_N"/>
</dbReference>
<accession>A0ABM5X108</accession>
<evidence type="ECO:0000259" key="4">
    <source>
        <dbReference type="Pfam" id="PF01321"/>
    </source>
</evidence>